<dbReference type="PANTHER" id="PTHR11895">
    <property type="entry name" value="TRANSAMIDASE"/>
    <property type="match status" value="1"/>
</dbReference>
<comment type="caution">
    <text evidence="3">The sequence shown here is derived from an EMBL/GenBank/DDBJ whole genome shotgun (WGS) entry which is preliminary data.</text>
</comment>
<accession>A0A930G0C3</accession>
<gene>
    <name evidence="3" type="ORF">HXL68_12025</name>
</gene>
<dbReference type="InterPro" id="IPR036928">
    <property type="entry name" value="AS_sf"/>
</dbReference>
<proteinExistence type="inferred from homology"/>
<protein>
    <submittedName>
        <fullName evidence="3">Amidase</fullName>
        <ecNumber evidence="3">3.5.1.4</ecNumber>
    </submittedName>
</protein>
<dbReference type="InterPro" id="IPR023631">
    <property type="entry name" value="Amidase_dom"/>
</dbReference>
<sequence length="490" mass="52055">MNTSTSTKPDVGAEIAYLDAVDLTQAYRARDLSPVEVATVLLERIDEVNGQVNAIVHVDHDHTLALAAAAERRYLDGKPLSPLDGVPVTIKDLSAVAGMPLRRGSLAFDAGRPVAHDTPCVARLREAGLVFLAKTATPEAGCKIVTRSQVHGVTANPYDLRKTPGGSSGGASAALALGLAPLALGSDGAGSIRIPASYTNVFGLKPGFGRVPAFPPDIDMPHSVVGPMSRTVLDSALMLEVIARPEPRDPFAWPIGFSMPGDLREPRLEGMRVAVSPRMGFNAPLVDGEVDRLVALAGPLLADAGAAVSEASPNWPVDPLEPFKVFWQAACTSTVDDFEAHRQPLLDPYLRAVAATSRFLSLKDYLAAMKQRLAIHAAAHAFFLRYDLLIGPVMPVAAFAIERDVPAGFNDDDWSWCPYTYPWNMTGQPAASVPIGFTKAGLPVGVQIVGRTGAEADVLRAAAAIEKRLPLHLRRPPHAGLDQKLHGNGS</sequence>
<dbReference type="NCBIfam" id="NF004815">
    <property type="entry name" value="PRK06169.1"/>
    <property type="match status" value="1"/>
</dbReference>
<reference evidence="3" key="1">
    <citation type="submission" date="2020-04" db="EMBL/GenBank/DDBJ databases">
        <title>Deep metagenomics examines the oral microbiome during advanced dental caries in children, revealing novel taxa and co-occurrences with host molecules.</title>
        <authorList>
            <person name="Baker J.L."/>
            <person name="Morton J.T."/>
            <person name="Dinis M."/>
            <person name="Alvarez R."/>
            <person name="Tran N.C."/>
            <person name="Knight R."/>
            <person name="Edlund A."/>
        </authorList>
    </citation>
    <scope>NUCLEOTIDE SEQUENCE</scope>
    <source>
        <strain evidence="3">JCVI_32_bin.24</strain>
    </source>
</reference>
<evidence type="ECO:0000313" key="3">
    <source>
        <dbReference type="EMBL" id="MBF1165750.1"/>
    </source>
</evidence>
<dbReference type="EMBL" id="JABZMI010000268">
    <property type="protein sequence ID" value="MBF1165750.1"/>
    <property type="molecule type" value="Genomic_DNA"/>
</dbReference>
<dbReference type="PIRSF" id="PIRSF001221">
    <property type="entry name" value="Amidase_fungi"/>
    <property type="match status" value="1"/>
</dbReference>
<dbReference type="AlphaFoldDB" id="A0A930G0C3"/>
<dbReference type="SUPFAM" id="SSF75304">
    <property type="entry name" value="Amidase signature (AS) enzymes"/>
    <property type="match status" value="1"/>
</dbReference>
<name>A0A930G0C3_9RHOO</name>
<dbReference type="Gene3D" id="3.90.1300.10">
    <property type="entry name" value="Amidase signature (AS) domain"/>
    <property type="match status" value="1"/>
</dbReference>
<dbReference type="Pfam" id="PF01425">
    <property type="entry name" value="Amidase"/>
    <property type="match status" value="1"/>
</dbReference>
<dbReference type="InterPro" id="IPR020556">
    <property type="entry name" value="Amidase_CS"/>
</dbReference>
<feature type="domain" description="Amidase" evidence="2">
    <location>
        <begin position="37"/>
        <end position="459"/>
    </location>
</feature>
<dbReference type="PROSITE" id="PS00571">
    <property type="entry name" value="AMIDASES"/>
    <property type="match status" value="1"/>
</dbReference>
<dbReference type="InterPro" id="IPR000120">
    <property type="entry name" value="Amidase"/>
</dbReference>
<keyword evidence="3" id="KW-0378">Hydrolase</keyword>
<dbReference type="PANTHER" id="PTHR11895:SF7">
    <property type="entry name" value="GLUTAMYL-TRNA(GLN) AMIDOTRANSFERASE SUBUNIT A, MITOCHONDRIAL"/>
    <property type="match status" value="1"/>
</dbReference>
<comment type="similarity">
    <text evidence="1">Belongs to the amidase family.</text>
</comment>
<organism evidence="3 4">
    <name type="scientific">Dechloromonas agitata</name>
    <dbReference type="NCBI Taxonomy" id="73030"/>
    <lineage>
        <taxon>Bacteria</taxon>
        <taxon>Pseudomonadati</taxon>
        <taxon>Pseudomonadota</taxon>
        <taxon>Betaproteobacteria</taxon>
        <taxon>Rhodocyclales</taxon>
        <taxon>Azonexaceae</taxon>
        <taxon>Dechloromonas</taxon>
    </lineage>
</organism>
<evidence type="ECO:0000256" key="1">
    <source>
        <dbReference type="ARBA" id="ARBA00009199"/>
    </source>
</evidence>
<dbReference type="EC" id="3.5.1.4" evidence="3"/>
<dbReference type="GO" id="GO:0004040">
    <property type="term" value="F:amidase activity"/>
    <property type="evidence" value="ECO:0007669"/>
    <property type="project" value="UniProtKB-EC"/>
</dbReference>
<evidence type="ECO:0000313" key="4">
    <source>
        <dbReference type="Proteomes" id="UP000718593"/>
    </source>
</evidence>
<dbReference type="Proteomes" id="UP000718593">
    <property type="component" value="Unassembled WGS sequence"/>
</dbReference>
<evidence type="ECO:0000259" key="2">
    <source>
        <dbReference type="Pfam" id="PF01425"/>
    </source>
</evidence>